<evidence type="ECO:0000256" key="12">
    <source>
        <dbReference type="ARBA" id="ARBA00023306"/>
    </source>
</evidence>
<evidence type="ECO:0000256" key="1">
    <source>
        <dbReference type="ARBA" id="ARBA00004651"/>
    </source>
</evidence>
<keyword evidence="10" id="KW-0238">DNA-binding</keyword>
<keyword evidence="6 14" id="KW-0547">Nucleotide-binding</keyword>
<dbReference type="InterPro" id="IPR018541">
    <property type="entry name" value="Ftsk_gamma"/>
</dbReference>
<evidence type="ECO:0000256" key="10">
    <source>
        <dbReference type="ARBA" id="ARBA00023125"/>
    </source>
</evidence>
<dbReference type="InterPro" id="IPR041027">
    <property type="entry name" value="FtsK_alpha"/>
</dbReference>
<evidence type="ECO:0000256" key="7">
    <source>
        <dbReference type="ARBA" id="ARBA00022829"/>
    </source>
</evidence>
<keyword evidence="9 16" id="KW-1133">Transmembrane helix</keyword>
<evidence type="ECO:0000256" key="6">
    <source>
        <dbReference type="ARBA" id="ARBA00022741"/>
    </source>
</evidence>
<sequence length="698" mass="76201">MGRKKKRGRPKGSKSKKKESRSFLPSLNEDTVREIVAIVLVAVSLILLLAVFGAAGTFAENVYTFMRKAVGYSAIALILVVFGSGAAMFFPEKFPISKSIIPGIVLFVLSLSGLLHLFIETRQGYAIADAGNGGGWMGFVIQMLILHVFNVWASFVLLMALALVAVLLIVNKSISATIKAFKENRAEAKPAELKVNEPTSAHLKDDGKKDLAPKRETREEIRVVAYDDKDWKFPPLSLLESMSTKADSGNIKQNASLIQKTLGSFNINVEMSDVNVGPTVTQYTFKPQEGIKLNKITTLDKDLALSLAAHPIRLEAPIPGKSLVGVEVPNKRSAIVRMRNIVDSEYFKETGSRLSVVLGLDVAGEPQIADITKMPHLLIAGATGSGKSVCINTLLLSLLYQNSPKSLRMILVDPKRVELSPYNNIPHLLAPVIVEPDKTISALKWAVGEMENRYKILQQYGKRNIDEYNQAMKDQPMPYIVIVIDELADLMAVSAAEVEALIVRLSQMARAVGMHLVIATQRPSVDVITGLIKANVPTRIAFAVASQVDSRTIIDQAGAEKLLGSGDMLFYSPQLAKPKRIQGVFVSEKEVKLVTDFLKQEGQPEYNEAVLTQSTRSSGGVMDFESADDDLFEEAAKCVIQSGKASASLLQRRLRIGYARAARLIDILEDQGIVGPADGARPREVLVSDVSEMMDTGE</sequence>
<dbReference type="InterPro" id="IPR050206">
    <property type="entry name" value="FtsK/SpoIIIE/SftA"/>
</dbReference>
<feature type="region of interest" description="Disordered" evidence="15">
    <location>
        <begin position="1"/>
        <end position="22"/>
    </location>
</feature>
<dbReference type="InterPro" id="IPR036388">
    <property type="entry name" value="WH-like_DNA-bd_sf"/>
</dbReference>
<gene>
    <name evidence="18" type="ORF">UU65_C0002G0120</name>
</gene>
<dbReference type="SMART" id="SM00382">
    <property type="entry name" value="AAA"/>
    <property type="match status" value="1"/>
</dbReference>
<proteinExistence type="inferred from homology"/>
<dbReference type="Gene3D" id="3.30.980.40">
    <property type="match status" value="1"/>
</dbReference>
<accession>A0A0G0WB91</accession>
<evidence type="ECO:0000256" key="15">
    <source>
        <dbReference type="SAM" id="MobiDB-lite"/>
    </source>
</evidence>
<dbReference type="PANTHER" id="PTHR22683">
    <property type="entry name" value="SPORULATION PROTEIN RELATED"/>
    <property type="match status" value="1"/>
</dbReference>
<feature type="transmembrane region" description="Helical" evidence="16">
    <location>
        <begin position="99"/>
        <end position="119"/>
    </location>
</feature>
<dbReference type="SUPFAM" id="SSF46785">
    <property type="entry name" value="Winged helix' DNA-binding domain"/>
    <property type="match status" value="1"/>
</dbReference>
<reference evidence="18 19" key="1">
    <citation type="journal article" date="2015" name="Nature">
        <title>rRNA introns, odd ribosomes, and small enigmatic genomes across a large radiation of phyla.</title>
        <authorList>
            <person name="Brown C.T."/>
            <person name="Hug L.A."/>
            <person name="Thomas B.C."/>
            <person name="Sharon I."/>
            <person name="Castelle C.J."/>
            <person name="Singh A."/>
            <person name="Wilkins M.J."/>
            <person name="Williams K.H."/>
            <person name="Banfield J.F."/>
        </authorList>
    </citation>
    <scope>NUCLEOTIDE SEQUENCE [LARGE SCALE GENOMIC DNA]</scope>
</reference>
<comment type="subunit">
    <text evidence="13">Homohexamer. Forms a ring that surrounds DNA.</text>
</comment>
<feature type="compositionally biased region" description="Basic residues" evidence="15">
    <location>
        <begin position="1"/>
        <end position="19"/>
    </location>
</feature>
<keyword evidence="3" id="KW-1003">Cell membrane</keyword>
<evidence type="ECO:0000256" key="14">
    <source>
        <dbReference type="PROSITE-ProRule" id="PRU00289"/>
    </source>
</evidence>
<comment type="similarity">
    <text evidence="2">Belongs to the FtsK/SpoIIIE/SftA family.</text>
</comment>
<dbReference type="GO" id="GO:0007059">
    <property type="term" value="P:chromosome segregation"/>
    <property type="evidence" value="ECO:0007669"/>
    <property type="project" value="UniProtKB-KW"/>
</dbReference>
<dbReference type="Proteomes" id="UP000033869">
    <property type="component" value="Unassembled WGS sequence"/>
</dbReference>
<dbReference type="PATRIC" id="fig|1618344.3.peg.452"/>
<dbReference type="InterPro" id="IPR002543">
    <property type="entry name" value="FtsK_dom"/>
</dbReference>
<dbReference type="GO" id="GO:0005524">
    <property type="term" value="F:ATP binding"/>
    <property type="evidence" value="ECO:0007669"/>
    <property type="project" value="UniProtKB-UniRule"/>
</dbReference>
<dbReference type="Pfam" id="PF01580">
    <property type="entry name" value="FtsK_SpoIIIE"/>
    <property type="match status" value="1"/>
</dbReference>
<evidence type="ECO:0000256" key="5">
    <source>
        <dbReference type="ARBA" id="ARBA00022692"/>
    </source>
</evidence>
<dbReference type="EMBL" id="LCBL01000002">
    <property type="protein sequence ID" value="KKS09342.1"/>
    <property type="molecule type" value="Genomic_DNA"/>
</dbReference>
<keyword evidence="5 16" id="KW-0812">Transmembrane</keyword>
<dbReference type="Gene3D" id="3.40.50.300">
    <property type="entry name" value="P-loop containing nucleotide triphosphate hydrolases"/>
    <property type="match status" value="1"/>
</dbReference>
<dbReference type="GO" id="GO:0051301">
    <property type="term" value="P:cell division"/>
    <property type="evidence" value="ECO:0007669"/>
    <property type="project" value="UniProtKB-KW"/>
</dbReference>
<dbReference type="SUPFAM" id="SSF52540">
    <property type="entry name" value="P-loop containing nucleoside triphosphate hydrolases"/>
    <property type="match status" value="1"/>
</dbReference>
<feature type="transmembrane region" description="Helical" evidence="16">
    <location>
        <begin position="69"/>
        <end position="90"/>
    </location>
</feature>
<dbReference type="InterPro" id="IPR003593">
    <property type="entry name" value="AAA+_ATPase"/>
</dbReference>
<evidence type="ECO:0000256" key="13">
    <source>
        <dbReference type="ARBA" id="ARBA00025923"/>
    </source>
</evidence>
<keyword evidence="8 14" id="KW-0067">ATP-binding</keyword>
<keyword evidence="4 18" id="KW-0132">Cell division</keyword>
<comment type="subcellular location">
    <subcellularLocation>
        <location evidence="1">Cell membrane</location>
        <topology evidence="1">Multi-pass membrane protein</topology>
    </subcellularLocation>
</comment>
<comment type="caution">
    <text evidence="18">The sequence shown here is derived from an EMBL/GenBank/DDBJ whole genome shotgun (WGS) entry which is preliminary data.</text>
</comment>
<dbReference type="CDD" id="cd01127">
    <property type="entry name" value="TrwB_TraG_TraD_VirD4"/>
    <property type="match status" value="1"/>
</dbReference>
<evidence type="ECO:0000256" key="3">
    <source>
        <dbReference type="ARBA" id="ARBA00022475"/>
    </source>
</evidence>
<dbReference type="Pfam" id="PF17854">
    <property type="entry name" value="FtsK_alpha"/>
    <property type="match status" value="1"/>
</dbReference>
<evidence type="ECO:0000259" key="17">
    <source>
        <dbReference type="PROSITE" id="PS50901"/>
    </source>
</evidence>
<dbReference type="Pfam" id="PF13491">
    <property type="entry name" value="FtsK_4TM"/>
    <property type="match status" value="1"/>
</dbReference>
<dbReference type="AlphaFoldDB" id="A0A0G0WB91"/>
<organism evidence="18 19">
    <name type="scientific">candidate division CPR2 bacterium GW2011_GWC1_41_48</name>
    <dbReference type="NCBI Taxonomy" id="1618344"/>
    <lineage>
        <taxon>Bacteria</taxon>
        <taxon>Bacteria division CPR2</taxon>
    </lineage>
</organism>
<dbReference type="InterPro" id="IPR036390">
    <property type="entry name" value="WH_DNA-bd_sf"/>
</dbReference>
<feature type="transmembrane region" description="Helical" evidence="16">
    <location>
        <begin position="139"/>
        <end position="170"/>
    </location>
</feature>
<evidence type="ECO:0000256" key="11">
    <source>
        <dbReference type="ARBA" id="ARBA00023136"/>
    </source>
</evidence>
<evidence type="ECO:0000256" key="8">
    <source>
        <dbReference type="ARBA" id="ARBA00022840"/>
    </source>
</evidence>
<dbReference type="PROSITE" id="PS50901">
    <property type="entry name" value="FTSK"/>
    <property type="match status" value="1"/>
</dbReference>
<evidence type="ECO:0000256" key="16">
    <source>
        <dbReference type="SAM" id="Phobius"/>
    </source>
</evidence>
<dbReference type="InterPro" id="IPR027417">
    <property type="entry name" value="P-loop_NTPase"/>
</dbReference>
<feature type="binding site" evidence="14">
    <location>
        <begin position="381"/>
        <end position="388"/>
    </location>
    <ligand>
        <name>ATP</name>
        <dbReference type="ChEBI" id="CHEBI:30616"/>
    </ligand>
</feature>
<evidence type="ECO:0000256" key="9">
    <source>
        <dbReference type="ARBA" id="ARBA00022989"/>
    </source>
</evidence>
<name>A0A0G0WB91_UNCC2</name>
<dbReference type="GO" id="GO:0003677">
    <property type="term" value="F:DNA binding"/>
    <property type="evidence" value="ECO:0007669"/>
    <property type="project" value="UniProtKB-KW"/>
</dbReference>
<dbReference type="PANTHER" id="PTHR22683:SF41">
    <property type="entry name" value="DNA TRANSLOCASE FTSK"/>
    <property type="match status" value="1"/>
</dbReference>
<dbReference type="GO" id="GO:0005886">
    <property type="term" value="C:plasma membrane"/>
    <property type="evidence" value="ECO:0007669"/>
    <property type="project" value="UniProtKB-SubCell"/>
</dbReference>
<evidence type="ECO:0000256" key="4">
    <source>
        <dbReference type="ARBA" id="ARBA00022618"/>
    </source>
</evidence>
<dbReference type="InterPro" id="IPR025199">
    <property type="entry name" value="FtsK_4TM"/>
</dbReference>
<feature type="domain" description="FtsK" evidence="17">
    <location>
        <begin position="364"/>
        <end position="551"/>
    </location>
</feature>
<dbReference type="SMART" id="SM00843">
    <property type="entry name" value="Ftsk_gamma"/>
    <property type="match status" value="1"/>
</dbReference>
<dbReference type="Pfam" id="PF09397">
    <property type="entry name" value="FtsK_gamma"/>
    <property type="match status" value="1"/>
</dbReference>
<keyword evidence="7" id="KW-0159">Chromosome partition</keyword>
<evidence type="ECO:0000313" key="19">
    <source>
        <dbReference type="Proteomes" id="UP000033869"/>
    </source>
</evidence>
<keyword evidence="11 16" id="KW-0472">Membrane</keyword>
<protein>
    <submittedName>
        <fullName evidence="18">Cell division FtsK/SpoIIIE</fullName>
    </submittedName>
</protein>
<evidence type="ECO:0000313" key="18">
    <source>
        <dbReference type="EMBL" id="KKS09342.1"/>
    </source>
</evidence>
<dbReference type="Gene3D" id="1.10.10.10">
    <property type="entry name" value="Winged helix-like DNA-binding domain superfamily/Winged helix DNA-binding domain"/>
    <property type="match status" value="1"/>
</dbReference>
<evidence type="ECO:0000256" key="2">
    <source>
        <dbReference type="ARBA" id="ARBA00006474"/>
    </source>
</evidence>
<keyword evidence="12" id="KW-0131">Cell cycle</keyword>